<dbReference type="HOGENOM" id="CLU_128027_0_0_2"/>
<dbReference type="Gene3D" id="3.40.50.1450">
    <property type="entry name" value="HybD-like"/>
    <property type="match status" value="1"/>
</dbReference>
<keyword evidence="4" id="KW-0378">Hydrolase</keyword>
<dbReference type="GeneID" id="4909669"/>
<keyword evidence="3" id="KW-0064">Aspartyl protease</keyword>
<dbReference type="NCBIfam" id="TIGR00072">
    <property type="entry name" value="hydrog_prot"/>
    <property type="match status" value="1"/>
</dbReference>
<dbReference type="PANTHER" id="PTHR30302">
    <property type="entry name" value="HYDROGENASE 1 MATURATION PROTEASE"/>
    <property type="match status" value="1"/>
</dbReference>
<dbReference type="EMBL" id="CP000561">
    <property type="protein sequence ID" value="ABO08997.1"/>
    <property type="molecule type" value="Genomic_DNA"/>
</dbReference>
<dbReference type="GO" id="GO:0016485">
    <property type="term" value="P:protein processing"/>
    <property type="evidence" value="ECO:0007669"/>
    <property type="project" value="TreeGrafter"/>
</dbReference>
<comment type="similarity">
    <text evidence="1">Belongs to the peptidase A31 family.</text>
</comment>
<dbReference type="OrthoDB" id="44145at2157"/>
<keyword evidence="2" id="KW-0645">Protease</keyword>
<evidence type="ECO:0000256" key="4">
    <source>
        <dbReference type="ARBA" id="ARBA00022801"/>
    </source>
</evidence>
<evidence type="ECO:0000256" key="3">
    <source>
        <dbReference type="ARBA" id="ARBA00022750"/>
    </source>
</evidence>
<proteinExistence type="inferred from homology"/>
<dbReference type="InterPro" id="IPR023430">
    <property type="entry name" value="Pept_HybD-like_dom_sf"/>
</dbReference>
<dbReference type="InterPro" id="IPR000671">
    <property type="entry name" value="Peptidase_A31"/>
</dbReference>
<evidence type="ECO:0000313" key="5">
    <source>
        <dbReference type="EMBL" id="ABO08997.1"/>
    </source>
</evidence>
<dbReference type="PANTHER" id="PTHR30302:SF1">
    <property type="entry name" value="HYDROGENASE 2 MATURATION PROTEASE"/>
    <property type="match status" value="1"/>
</dbReference>
<dbReference type="AlphaFoldDB" id="A3MWI0"/>
<sequence length="169" mass="18033">MERLRVVGLGNPIYGDDGVGSCLAQALSRFNPFVIDGNAHGIGILGNLTDAEVLIFLDIDTKLPPGAVALEEIHGSLTVEETRLIDAHRAPPSLLVGYLRAMGKNVTAYLVAIGPSRVEPLAPPSKEVLNAVPTAVSLLKEVVAKHGVELKADFDAEREVEECYKRVLG</sequence>
<accession>A3MWI0</accession>
<dbReference type="Proteomes" id="UP000001431">
    <property type="component" value="Chromosome"/>
</dbReference>
<dbReference type="eggNOG" id="arCOG04429">
    <property type="taxonomic scope" value="Archaea"/>
</dbReference>
<protein>
    <submittedName>
        <fullName evidence="5">Hydrogenase 1 maturation peptidase HyaD, Aspartic peptidase, MEROPS family A31</fullName>
    </submittedName>
</protein>
<keyword evidence="6" id="KW-1185">Reference proteome</keyword>
<dbReference type="STRING" id="410359.Pcal_1579"/>
<reference evidence="5" key="1">
    <citation type="submission" date="2007-02" db="EMBL/GenBank/DDBJ databases">
        <title>Complete sequence of Pyrobaculum calidifontis JCM 11548.</title>
        <authorList>
            <consortium name="US DOE Joint Genome Institute"/>
            <person name="Copeland A."/>
            <person name="Lucas S."/>
            <person name="Lapidus A."/>
            <person name="Barry K."/>
            <person name="Glavina del Rio T."/>
            <person name="Dalin E."/>
            <person name="Tice H."/>
            <person name="Pitluck S."/>
            <person name="Chain P."/>
            <person name="Malfatti S."/>
            <person name="Shin M."/>
            <person name="Vergez L."/>
            <person name="Schmutz J."/>
            <person name="Larimer F."/>
            <person name="Land M."/>
            <person name="Hauser L."/>
            <person name="Kyrpides N."/>
            <person name="Mikhailova N."/>
            <person name="Cozen A.E."/>
            <person name="Fitz-Gibbon S.T."/>
            <person name="House C.H."/>
            <person name="Saltikov C."/>
            <person name="Lowe T.M."/>
            <person name="Richardson P."/>
        </authorList>
    </citation>
    <scope>NUCLEOTIDE SEQUENCE [LARGE SCALE GENOMIC DNA]</scope>
    <source>
        <strain evidence="5">JCM 11548</strain>
    </source>
</reference>
<dbReference type="GO" id="GO:0004190">
    <property type="term" value="F:aspartic-type endopeptidase activity"/>
    <property type="evidence" value="ECO:0007669"/>
    <property type="project" value="UniProtKB-KW"/>
</dbReference>
<evidence type="ECO:0000313" key="6">
    <source>
        <dbReference type="Proteomes" id="UP000001431"/>
    </source>
</evidence>
<organism evidence="5 6">
    <name type="scientific">Pyrobaculum calidifontis (strain DSM 21063 / JCM 11548 / VA1)</name>
    <dbReference type="NCBI Taxonomy" id="410359"/>
    <lineage>
        <taxon>Archaea</taxon>
        <taxon>Thermoproteota</taxon>
        <taxon>Thermoprotei</taxon>
        <taxon>Thermoproteales</taxon>
        <taxon>Thermoproteaceae</taxon>
        <taxon>Pyrobaculum</taxon>
    </lineage>
</organism>
<dbReference type="GO" id="GO:0008047">
    <property type="term" value="F:enzyme activator activity"/>
    <property type="evidence" value="ECO:0007669"/>
    <property type="project" value="InterPro"/>
</dbReference>
<dbReference type="RefSeq" id="WP_011850255.1">
    <property type="nucleotide sequence ID" value="NC_009073.1"/>
</dbReference>
<name>A3MWI0_PYRCJ</name>
<evidence type="ECO:0000256" key="1">
    <source>
        <dbReference type="ARBA" id="ARBA00006814"/>
    </source>
</evidence>
<gene>
    <name evidence="5" type="ordered locus">Pcal_1579</name>
</gene>
<dbReference type="KEGG" id="pcl:Pcal_1579"/>
<dbReference type="Pfam" id="PF01750">
    <property type="entry name" value="HycI"/>
    <property type="match status" value="1"/>
</dbReference>
<dbReference type="SUPFAM" id="SSF53163">
    <property type="entry name" value="HybD-like"/>
    <property type="match status" value="1"/>
</dbReference>
<evidence type="ECO:0000256" key="2">
    <source>
        <dbReference type="ARBA" id="ARBA00022670"/>
    </source>
</evidence>